<evidence type="ECO:0000256" key="3">
    <source>
        <dbReference type="ARBA" id="ARBA00011245"/>
    </source>
</evidence>
<dbReference type="GO" id="GO:0006424">
    <property type="term" value="P:glutamyl-tRNA aminoacylation"/>
    <property type="evidence" value="ECO:0007669"/>
    <property type="project" value="UniProtKB-UniRule"/>
</dbReference>
<comment type="subunit">
    <text evidence="3 10">Monomer.</text>
</comment>
<sequence>METVTEHQHDASQKPRTRFAPSPTGLLHLGNLRTALFNALLARRDGGDFVLRIEDTDVERSRAEYVQALCEDLRWLGLDWQEGPEVEGIHRPYAQSARQPVYDAYYEQLEAADLAYPCFCTERELELSRRSQRAAGKAPRYAGTCAHLSAEERQARRDRGLEPTLRFRVPRGRTVTFTDHVRGPQRFDTDDIGDFIIRRADGTPAFFFSNAVDDALMGITHVLRGEDHLTNTPRQLLLLEALGLEAPSYAHISMITGDDGAPLSKRNGSRAVSELREAGFLPEAVVNHLARLGHTYEDNALLSLDGLAAGFDLGRLGRAPARFDESQLRHWQREALHALPDERMRQWMRDAAGELLPADREAAFMATVRDNVQFPEDVSRWCRILFGEVPEPDADVRAWLEQAGPAFFQAAADAGGDWQAVTGAVKEATGARGKQLFMPLRLALTGLNHGPELPDIHGLLGEDEARRRFLQAARRAAAEPAQ</sequence>
<dbReference type="HAMAP" id="MF_00022">
    <property type="entry name" value="Glu_tRNA_synth_type1"/>
    <property type="match status" value="1"/>
</dbReference>
<evidence type="ECO:0000256" key="11">
    <source>
        <dbReference type="SAM" id="MobiDB-lite"/>
    </source>
</evidence>
<feature type="binding site" evidence="10">
    <location>
        <position position="145"/>
    </location>
    <ligand>
        <name>Zn(2+)</name>
        <dbReference type="ChEBI" id="CHEBI:29105"/>
    </ligand>
</feature>
<dbReference type="GO" id="GO:0005524">
    <property type="term" value="F:ATP binding"/>
    <property type="evidence" value="ECO:0007669"/>
    <property type="project" value="UniProtKB-UniRule"/>
</dbReference>
<keyword evidence="15" id="KW-1185">Reference proteome</keyword>
<dbReference type="InterPro" id="IPR014729">
    <property type="entry name" value="Rossmann-like_a/b/a_fold"/>
</dbReference>
<evidence type="ECO:0000256" key="8">
    <source>
        <dbReference type="ARBA" id="ARBA00022917"/>
    </source>
</evidence>
<dbReference type="InterPro" id="IPR004527">
    <property type="entry name" value="Glu-tRNA-ligase_bac/mito"/>
</dbReference>
<gene>
    <name evidence="10" type="primary">gltX</name>
    <name evidence="14" type="ORF">SAMN04488052_102352</name>
</gene>
<evidence type="ECO:0000256" key="9">
    <source>
        <dbReference type="ARBA" id="ARBA00023146"/>
    </source>
</evidence>
<evidence type="ECO:0000256" key="6">
    <source>
        <dbReference type="ARBA" id="ARBA00022741"/>
    </source>
</evidence>
<dbReference type="InterPro" id="IPR001412">
    <property type="entry name" value="aa-tRNA-synth_I_CS"/>
</dbReference>
<keyword evidence="9 10" id="KW-0030">Aminoacyl-tRNA synthetase</keyword>
<dbReference type="FunFam" id="3.40.50.620:FF:000007">
    <property type="entry name" value="Glutamate--tRNA ligase"/>
    <property type="match status" value="1"/>
</dbReference>
<dbReference type="NCBIfam" id="TIGR00464">
    <property type="entry name" value="gltX_bact"/>
    <property type="match status" value="1"/>
</dbReference>
<evidence type="ECO:0000256" key="4">
    <source>
        <dbReference type="ARBA" id="ARBA00022490"/>
    </source>
</evidence>
<dbReference type="InterPro" id="IPR049940">
    <property type="entry name" value="GluQ/Sye"/>
</dbReference>
<evidence type="ECO:0000259" key="13">
    <source>
        <dbReference type="Pfam" id="PF19269"/>
    </source>
</evidence>
<feature type="binding site" evidence="10">
    <location>
        <position position="147"/>
    </location>
    <ligand>
        <name>Zn(2+)</name>
        <dbReference type="ChEBI" id="CHEBI:29105"/>
    </ligand>
</feature>
<dbReference type="InterPro" id="IPR045462">
    <property type="entry name" value="aa-tRNA-synth_I_cd-bd"/>
</dbReference>
<dbReference type="Pfam" id="PF00749">
    <property type="entry name" value="tRNA-synt_1c"/>
    <property type="match status" value="1"/>
</dbReference>
<evidence type="ECO:0000256" key="7">
    <source>
        <dbReference type="ARBA" id="ARBA00022840"/>
    </source>
</evidence>
<dbReference type="RefSeq" id="WP_091641094.1">
    <property type="nucleotide sequence ID" value="NZ_FOEG01000002.1"/>
</dbReference>
<dbReference type="AlphaFoldDB" id="A0A1H8RYY1"/>
<dbReference type="GO" id="GO:0000049">
    <property type="term" value="F:tRNA binding"/>
    <property type="evidence" value="ECO:0007669"/>
    <property type="project" value="InterPro"/>
</dbReference>
<dbReference type="Gene3D" id="3.40.50.620">
    <property type="entry name" value="HUPs"/>
    <property type="match status" value="1"/>
</dbReference>
<feature type="binding site" evidence="10">
    <location>
        <position position="120"/>
    </location>
    <ligand>
        <name>Zn(2+)</name>
        <dbReference type="ChEBI" id="CHEBI:29105"/>
    </ligand>
</feature>
<dbReference type="InterPro" id="IPR020058">
    <property type="entry name" value="Glu/Gln-tRNA-synth_Ib_cat-dom"/>
</dbReference>
<keyword evidence="6 10" id="KW-0547">Nucleotide-binding</keyword>
<keyword evidence="7 10" id="KW-0067">ATP-binding</keyword>
<comment type="cofactor">
    <cofactor evidence="10">
        <name>Zn(2+)</name>
        <dbReference type="ChEBI" id="CHEBI:29105"/>
    </cofactor>
    <text evidence="10">Binds 1 zinc ion per subunit.</text>
</comment>
<dbReference type="InterPro" id="IPR020751">
    <property type="entry name" value="aa-tRNA-synth_I_codon-bd_sub2"/>
</dbReference>
<dbReference type="InterPro" id="IPR000924">
    <property type="entry name" value="Glu/Gln-tRNA-synth"/>
</dbReference>
<keyword evidence="5 10" id="KW-0436">Ligase</keyword>
<proteinExistence type="inferred from homology"/>
<dbReference type="Proteomes" id="UP000199657">
    <property type="component" value="Unassembled WGS sequence"/>
</dbReference>
<comment type="subcellular location">
    <subcellularLocation>
        <location evidence="1 10">Cytoplasm</location>
    </subcellularLocation>
</comment>
<dbReference type="PRINTS" id="PR00987">
    <property type="entry name" value="TRNASYNTHGLU"/>
</dbReference>
<comment type="similarity">
    <text evidence="2 10">Belongs to the class-I aminoacyl-tRNA synthetase family. Glutamate--tRNA ligase type 1 subfamily.</text>
</comment>
<evidence type="ECO:0000313" key="14">
    <source>
        <dbReference type="EMBL" id="SEO71580.1"/>
    </source>
</evidence>
<dbReference type="OrthoDB" id="9807503at2"/>
<evidence type="ECO:0000256" key="5">
    <source>
        <dbReference type="ARBA" id="ARBA00022598"/>
    </source>
</evidence>
<keyword evidence="10" id="KW-0479">Metal-binding</keyword>
<evidence type="ECO:0000259" key="12">
    <source>
        <dbReference type="Pfam" id="PF00749"/>
    </source>
</evidence>
<feature type="region of interest" description="Disordered" evidence="11">
    <location>
        <begin position="1"/>
        <end position="21"/>
    </location>
</feature>
<dbReference type="Gene3D" id="1.10.10.350">
    <property type="match status" value="1"/>
</dbReference>
<reference evidence="14 15" key="1">
    <citation type="submission" date="2016-10" db="EMBL/GenBank/DDBJ databases">
        <authorList>
            <person name="de Groot N.N."/>
        </authorList>
    </citation>
    <scope>NUCLEOTIDE SEQUENCE [LARGE SCALE GENOMIC DNA]</scope>
    <source>
        <strain evidence="14 15">CGMCC 1.6291</strain>
    </source>
</reference>
<feature type="domain" description="Glutamyl/glutaminyl-tRNA synthetase class Ib catalytic" evidence="12">
    <location>
        <begin position="16"/>
        <end position="329"/>
    </location>
</feature>
<keyword evidence="4 10" id="KW-0963">Cytoplasm</keyword>
<feature type="domain" description="Aminoacyl-tRNA synthetase class I anticodon-binding" evidence="13">
    <location>
        <begin position="362"/>
        <end position="471"/>
    </location>
</feature>
<name>A0A1H8RYY1_9GAMM</name>
<protein>
    <recommendedName>
        <fullName evidence="10">Glutamate--tRNA ligase</fullName>
        <ecNumber evidence="10">6.1.1.17</ecNumber>
    </recommendedName>
    <alternativeName>
        <fullName evidence="10">Glutamyl-tRNA synthetase</fullName>
        <shortName evidence="10">GluRS</shortName>
    </alternativeName>
</protein>
<dbReference type="STRING" id="406100.SAMN04488052_102352"/>
<dbReference type="NCBIfam" id="NF004315">
    <property type="entry name" value="PRK05710.1-4"/>
    <property type="match status" value="1"/>
</dbReference>
<evidence type="ECO:0000256" key="2">
    <source>
        <dbReference type="ARBA" id="ARBA00007894"/>
    </source>
</evidence>
<feature type="binding site" evidence="10">
    <location>
        <position position="118"/>
    </location>
    <ligand>
        <name>Zn(2+)</name>
        <dbReference type="ChEBI" id="CHEBI:29105"/>
    </ligand>
</feature>
<dbReference type="GO" id="GO:0005829">
    <property type="term" value="C:cytosol"/>
    <property type="evidence" value="ECO:0007669"/>
    <property type="project" value="TreeGrafter"/>
</dbReference>
<evidence type="ECO:0000256" key="10">
    <source>
        <dbReference type="HAMAP-Rule" id="MF_00022"/>
    </source>
</evidence>
<dbReference type="InterPro" id="IPR008925">
    <property type="entry name" value="aa_tRNA-synth_I_cd-bd_sf"/>
</dbReference>
<comment type="catalytic activity">
    <reaction evidence="10">
        <text>tRNA(Glu) + L-glutamate + ATP = L-glutamyl-tRNA(Glu) + AMP + diphosphate</text>
        <dbReference type="Rhea" id="RHEA:23540"/>
        <dbReference type="Rhea" id="RHEA-COMP:9663"/>
        <dbReference type="Rhea" id="RHEA-COMP:9680"/>
        <dbReference type="ChEBI" id="CHEBI:29985"/>
        <dbReference type="ChEBI" id="CHEBI:30616"/>
        <dbReference type="ChEBI" id="CHEBI:33019"/>
        <dbReference type="ChEBI" id="CHEBI:78442"/>
        <dbReference type="ChEBI" id="CHEBI:78520"/>
        <dbReference type="ChEBI" id="CHEBI:456215"/>
        <dbReference type="EC" id="6.1.1.17"/>
    </reaction>
</comment>
<dbReference type="EMBL" id="FOEG01000002">
    <property type="protein sequence ID" value="SEO71580.1"/>
    <property type="molecule type" value="Genomic_DNA"/>
</dbReference>
<evidence type="ECO:0000313" key="15">
    <source>
        <dbReference type="Proteomes" id="UP000199657"/>
    </source>
</evidence>
<feature type="compositionally biased region" description="Basic and acidic residues" evidence="11">
    <location>
        <begin position="1"/>
        <end position="13"/>
    </location>
</feature>
<dbReference type="GO" id="GO:0008270">
    <property type="term" value="F:zinc ion binding"/>
    <property type="evidence" value="ECO:0007669"/>
    <property type="project" value="UniProtKB-UniRule"/>
</dbReference>
<dbReference type="EC" id="6.1.1.17" evidence="10"/>
<dbReference type="Pfam" id="PF19269">
    <property type="entry name" value="Anticodon_2"/>
    <property type="match status" value="1"/>
</dbReference>
<feature type="binding site" evidence="10">
    <location>
        <position position="265"/>
    </location>
    <ligand>
        <name>ATP</name>
        <dbReference type="ChEBI" id="CHEBI:30616"/>
    </ligand>
</feature>
<evidence type="ECO:0000256" key="1">
    <source>
        <dbReference type="ARBA" id="ARBA00004496"/>
    </source>
</evidence>
<comment type="function">
    <text evidence="10">Catalyzes the attachment of glutamate to tRNA(Glu) in a two-step reaction: glutamate is first activated by ATP to form Glu-AMP and then transferred to the acceptor end of tRNA(Glu).</text>
</comment>
<keyword evidence="10" id="KW-0862">Zinc</keyword>
<dbReference type="SUPFAM" id="SSF52374">
    <property type="entry name" value="Nucleotidylyl transferase"/>
    <property type="match status" value="1"/>
</dbReference>
<feature type="short sequence motif" description="'KMSKS' region" evidence="10">
    <location>
        <begin position="262"/>
        <end position="266"/>
    </location>
</feature>
<dbReference type="SUPFAM" id="SSF48163">
    <property type="entry name" value="An anticodon-binding domain of class I aminoacyl-tRNA synthetases"/>
    <property type="match status" value="1"/>
</dbReference>
<organism evidence="14 15">
    <name type="scientific">Aquisalimonas asiatica</name>
    <dbReference type="NCBI Taxonomy" id="406100"/>
    <lineage>
        <taxon>Bacteria</taxon>
        <taxon>Pseudomonadati</taxon>
        <taxon>Pseudomonadota</taxon>
        <taxon>Gammaproteobacteria</taxon>
        <taxon>Chromatiales</taxon>
        <taxon>Ectothiorhodospiraceae</taxon>
        <taxon>Aquisalimonas</taxon>
    </lineage>
</organism>
<accession>A0A1H8RYY1</accession>
<feature type="short sequence motif" description="'HIGH' region" evidence="10">
    <location>
        <begin position="21"/>
        <end position="31"/>
    </location>
</feature>
<dbReference type="PANTHER" id="PTHR43311:SF2">
    <property type="entry name" value="GLUTAMATE--TRNA LIGASE, MITOCHONDRIAL-RELATED"/>
    <property type="match status" value="1"/>
</dbReference>
<dbReference type="PANTHER" id="PTHR43311">
    <property type="entry name" value="GLUTAMATE--TRNA LIGASE"/>
    <property type="match status" value="1"/>
</dbReference>
<keyword evidence="8 10" id="KW-0648">Protein biosynthesis</keyword>
<dbReference type="GO" id="GO:0004818">
    <property type="term" value="F:glutamate-tRNA ligase activity"/>
    <property type="evidence" value="ECO:0007669"/>
    <property type="project" value="UniProtKB-UniRule"/>
</dbReference>
<dbReference type="PROSITE" id="PS00178">
    <property type="entry name" value="AA_TRNA_LIGASE_I"/>
    <property type="match status" value="1"/>
</dbReference>